<comment type="catalytic activity">
    <reaction evidence="1">
        <text>a phosphate monoester + H2O = an alcohol + phosphate</text>
        <dbReference type="Rhea" id="RHEA:15017"/>
        <dbReference type="ChEBI" id="CHEBI:15377"/>
        <dbReference type="ChEBI" id="CHEBI:30879"/>
        <dbReference type="ChEBI" id="CHEBI:43474"/>
        <dbReference type="ChEBI" id="CHEBI:67140"/>
        <dbReference type="EC" id="3.1.3.2"/>
    </reaction>
</comment>
<name>A0A2B4SSH2_STYPI</name>
<keyword evidence="10" id="KW-1185">Reference proteome</keyword>
<organism evidence="9 10">
    <name type="scientific">Stylophora pistillata</name>
    <name type="common">Smooth cauliflower coral</name>
    <dbReference type="NCBI Taxonomy" id="50429"/>
    <lineage>
        <taxon>Eukaryota</taxon>
        <taxon>Metazoa</taxon>
        <taxon>Cnidaria</taxon>
        <taxon>Anthozoa</taxon>
        <taxon>Hexacorallia</taxon>
        <taxon>Scleractinia</taxon>
        <taxon>Astrocoeniina</taxon>
        <taxon>Pocilloporidae</taxon>
        <taxon>Stylophora</taxon>
    </lineage>
</organism>
<evidence type="ECO:0000256" key="4">
    <source>
        <dbReference type="ARBA" id="ARBA00022729"/>
    </source>
</evidence>
<proteinExistence type="inferred from homology"/>
<keyword evidence="7" id="KW-0325">Glycoprotein</keyword>
<dbReference type="PANTHER" id="PTHR11567:SF211">
    <property type="entry name" value="PROSTATIC ACID PHOSPHATASE"/>
    <property type="match status" value="1"/>
</dbReference>
<dbReference type="OrthoDB" id="6021113at2759"/>
<dbReference type="InterPro" id="IPR029033">
    <property type="entry name" value="His_PPase_superfam"/>
</dbReference>
<dbReference type="Gene3D" id="3.40.50.1240">
    <property type="entry name" value="Phosphoglycerate mutase-like"/>
    <property type="match status" value="1"/>
</dbReference>
<comment type="caution">
    <text evidence="9">The sequence shown here is derived from an EMBL/GenBank/DDBJ whole genome shotgun (WGS) entry which is preliminary data.</text>
</comment>
<evidence type="ECO:0000256" key="6">
    <source>
        <dbReference type="ARBA" id="ARBA00023157"/>
    </source>
</evidence>
<keyword evidence="8" id="KW-1133">Transmembrane helix</keyword>
<evidence type="ECO:0000256" key="1">
    <source>
        <dbReference type="ARBA" id="ARBA00000032"/>
    </source>
</evidence>
<dbReference type="InterPro" id="IPR000560">
    <property type="entry name" value="His_Pase_clade-2"/>
</dbReference>
<evidence type="ECO:0000256" key="5">
    <source>
        <dbReference type="ARBA" id="ARBA00022801"/>
    </source>
</evidence>
<dbReference type="EMBL" id="LSMT01000034">
    <property type="protein sequence ID" value="PFX31548.1"/>
    <property type="molecule type" value="Genomic_DNA"/>
</dbReference>
<evidence type="ECO:0000313" key="10">
    <source>
        <dbReference type="Proteomes" id="UP000225706"/>
    </source>
</evidence>
<evidence type="ECO:0000256" key="3">
    <source>
        <dbReference type="ARBA" id="ARBA00012646"/>
    </source>
</evidence>
<dbReference type="PROSITE" id="PS00778">
    <property type="entry name" value="HIS_ACID_PHOSPHAT_2"/>
    <property type="match status" value="1"/>
</dbReference>
<dbReference type="SUPFAM" id="SSF53254">
    <property type="entry name" value="Phosphoglycerate mutase-like"/>
    <property type="match status" value="1"/>
</dbReference>
<keyword evidence="4" id="KW-0732">Signal</keyword>
<keyword evidence="5" id="KW-0378">Hydrolase</keyword>
<dbReference type="GO" id="GO:0003993">
    <property type="term" value="F:acid phosphatase activity"/>
    <property type="evidence" value="ECO:0007669"/>
    <property type="project" value="UniProtKB-EC"/>
</dbReference>
<evidence type="ECO:0000256" key="7">
    <source>
        <dbReference type="ARBA" id="ARBA00023180"/>
    </source>
</evidence>
<gene>
    <name evidence="9" type="primary">Acp2</name>
    <name evidence="9" type="ORF">AWC38_SpisGene3673</name>
</gene>
<reference evidence="10" key="1">
    <citation type="journal article" date="2017" name="bioRxiv">
        <title>Comparative analysis of the genomes of Stylophora pistillata and Acropora digitifera provides evidence for extensive differences between species of corals.</title>
        <authorList>
            <person name="Voolstra C.R."/>
            <person name="Li Y."/>
            <person name="Liew Y.J."/>
            <person name="Baumgarten S."/>
            <person name="Zoccola D."/>
            <person name="Flot J.-F."/>
            <person name="Tambutte S."/>
            <person name="Allemand D."/>
            <person name="Aranda M."/>
        </authorList>
    </citation>
    <scope>NUCLEOTIDE SEQUENCE [LARGE SCALE GENOMIC DNA]</scope>
</reference>
<dbReference type="Pfam" id="PF00328">
    <property type="entry name" value="His_Phos_2"/>
    <property type="match status" value="1"/>
</dbReference>
<dbReference type="PANTHER" id="PTHR11567">
    <property type="entry name" value="ACID PHOSPHATASE-RELATED"/>
    <property type="match status" value="1"/>
</dbReference>
<keyword evidence="6" id="KW-1015">Disulfide bond</keyword>
<dbReference type="AlphaFoldDB" id="A0A2B4SSH2"/>
<dbReference type="Proteomes" id="UP000225706">
    <property type="component" value="Unassembled WGS sequence"/>
</dbReference>
<keyword evidence="8" id="KW-0812">Transmembrane</keyword>
<sequence length="459" mass="52688">MVWRHVSFGTALLERHLYIRDVDDLTEEEFSQAQLPQEKHTSEASTFSYGGQKLRMVNVFELNVGDLDMGSLSFYQVYRHGDRSPVHFFKSDKYQNYWPQGKGQLTQRGMKQEYELGRLLKDRYVEKQKLLNSSYLFKEIYVRSSDKDRCIMSAQAQLNGLYPPIGTQFLRPYDYDCPRLPELKEKSKQEEQYKNMAKQNKEMLAYISAHSQETVSLDNVWGIYDTLFCEKSHNLTLPSWAMNGTTWESLRNLSQFEMTSLFNSPEKAKMTGGSLVGAIIKNMKGYLESESKKMYIYSAHDTTLVALLSALDIFDGIQPAYSSAVIIELYSDENDAKKDANVRIMYRFGQSKDPKALKLPKCSQECPLNDFIKETSDVVPDDIEKACGKTAEKKCVRTVIYKSFLAAFISVTVVLALLLFCLCVRCCCKRCRGNNITVYNANLLKDARLLDRPDYDSDT</sequence>
<dbReference type="InterPro" id="IPR033379">
    <property type="entry name" value="Acid_Pase_AS"/>
</dbReference>
<accession>A0A2B4SSH2</accession>
<feature type="transmembrane region" description="Helical" evidence="8">
    <location>
        <begin position="404"/>
        <end position="424"/>
    </location>
</feature>
<protein>
    <recommendedName>
        <fullName evidence="3">acid phosphatase</fullName>
        <ecNumber evidence="3">3.1.3.2</ecNumber>
    </recommendedName>
</protein>
<dbReference type="EC" id="3.1.3.2" evidence="3"/>
<evidence type="ECO:0000313" key="9">
    <source>
        <dbReference type="EMBL" id="PFX31548.1"/>
    </source>
</evidence>
<evidence type="ECO:0000256" key="8">
    <source>
        <dbReference type="SAM" id="Phobius"/>
    </source>
</evidence>
<keyword evidence="8" id="KW-0472">Membrane</keyword>
<dbReference type="CDD" id="cd07061">
    <property type="entry name" value="HP_HAP_like"/>
    <property type="match status" value="1"/>
</dbReference>
<dbReference type="InterPro" id="IPR050645">
    <property type="entry name" value="Histidine_acid_phosphatase"/>
</dbReference>
<evidence type="ECO:0000256" key="2">
    <source>
        <dbReference type="ARBA" id="ARBA00005375"/>
    </source>
</evidence>
<comment type="similarity">
    <text evidence="2">Belongs to the histidine acid phosphatase family.</text>
</comment>